<sequence>MTIILNGESRELAAGTTLAALIETLKISGRLAAECNGEIVPRSAHATTVLVDGDRVEIVRAIGGG</sequence>
<name>A0A2T5MAY9_9GAMM</name>
<dbReference type="NCBIfam" id="TIGR01683">
    <property type="entry name" value="thiS"/>
    <property type="match status" value="1"/>
</dbReference>
<accession>A0A2T5MAY9</accession>
<dbReference type="InterPro" id="IPR012675">
    <property type="entry name" value="Beta-grasp_dom_sf"/>
</dbReference>
<dbReference type="Gene3D" id="3.10.20.30">
    <property type="match status" value="1"/>
</dbReference>
<dbReference type="PANTHER" id="PTHR34472:SF1">
    <property type="entry name" value="SULFUR CARRIER PROTEIN THIS"/>
    <property type="match status" value="1"/>
</dbReference>
<evidence type="ECO:0000313" key="2">
    <source>
        <dbReference type="Proteomes" id="UP000244248"/>
    </source>
</evidence>
<dbReference type="SUPFAM" id="SSF54285">
    <property type="entry name" value="MoaD/ThiS"/>
    <property type="match status" value="1"/>
</dbReference>
<proteinExistence type="predicted"/>
<comment type="caution">
    <text evidence="1">The sequence shown here is derived from an EMBL/GenBank/DDBJ whole genome shotgun (WGS) entry which is preliminary data.</text>
</comment>
<dbReference type="OrthoDB" id="9800283at2"/>
<protein>
    <submittedName>
        <fullName evidence="1">Thiamine biosynthesis protein ThiS</fullName>
    </submittedName>
</protein>
<evidence type="ECO:0000313" key="1">
    <source>
        <dbReference type="EMBL" id="PTU27708.1"/>
    </source>
</evidence>
<dbReference type="InterPro" id="IPR016155">
    <property type="entry name" value="Mopterin_synth/thiamin_S_b"/>
</dbReference>
<dbReference type="Pfam" id="PF02597">
    <property type="entry name" value="ThiS"/>
    <property type="match status" value="1"/>
</dbReference>
<dbReference type="Proteomes" id="UP000244248">
    <property type="component" value="Unassembled WGS sequence"/>
</dbReference>
<dbReference type="RefSeq" id="WP_107941907.1">
    <property type="nucleotide sequence ID" value="NZ_QANS01000014.1"/>
</dbReference>
<dbReference type="AlphaFoldDB" id="A0A2T5MAY9"/>
<gene>
    <name evidence="1" type="primary">thiS</name>
    <name evidence="1" type="ORF">CJD38_18180</name>
</gene>
<organism evidence="1 2">
    <name type="scientific">Stenotrophobium rhamnosiphilum</name>
    <dbReference type="NCBI Taxonomy" id="2029166"/>
    <lineage>
        <taxon>Bacteria</taxon>
        <taxon>Pseudomonadati</taxon>
        <taxon>Pseudomonadota</taxon>
        <taxon>Gammaproteobacteria</taxon>
        <taxon>Nevskiales</taxon>
        <taxon>Nevskiaceae</taxon>
        <taxon>Stenotrophobium</taxon>
    </lineage>
</organism>
<dbReference type="EMBL" id="QANS01000014">
    <property type="protein sequence ID" value="PTU27708.1"/>
    <property type="molecule type" value="Genomic_DNA"/>
</dbReference>
<keyword evidence="2" id="KW-1185">Reference proteome</keyword>
<dbReference type="CDD" id="cd00565">
    <property type="entry name" value="Ubl_ThiS"/>
    <property type="match status" value="1"/>
</dbReference>
<dbReference type="InterPro" id="IPR003749">
    <property type="entry name" value="ThiS/MoaD-like"/>
</dbReference>
<reference evidence="1 2" key="1">
    <citation type="submission" date="2018-04" db="EMBL/GenBank/DDBJ databases">
        <title>Novel species isolated from glacier.</title>
        <authorList>
            <person name="Liu Q."/>
            <person name="Xin Y.-H."/>
        </authorList>
    </citation>
    <scope>NUCLEOTIDE SEQUENCE [LARGE SCALE GENOMIC DNA]</scope>
    <source>
        <strain evidence="1 2">GT1R17</strain>
    </source>
</reference>
<dbReference type="InterPro" id="IPR010035">
    <property type="entry name" value="Thi_S"/>
</dbReference>
<dbReference type="PANTHER" id="PTHR34472">
    <property type="entry name" value="SULFUR CARRIER PROTEIN THIS"/>
    <property type="match status" value="1"/>
</dbReference>